<protein>
    <recommendedName>
        <fullName evidence="4">Secreted protein</fullName>
    </recommendedName>
</protein>
<dbReference type="EMBL" id="HBNR01073157">
    <property type="protein sequence ID" value="CAE4649115.1"/>
    <property type="molecule type" value="Transcribed_RNA"/>
</dbReference>
<proteinExistence type="predicted"/>
<gene>
    <name evidence="2" type="ORF">AMON00008_LOCUS51882</name>
    <name evidence="3" type="ORF">AMON00008_LOCUS51883</name>
</gene>
<name>A0A6T1L2V0_9DINO</name>
<feature type="chain" id="PRO_5036191591" description="Secreted protein" evidence="1">
    <location>
        <begin position="17"/>
        <end position="113"/>
    </location>
</feature>
<evidence type="ECO:0008006" key="4">
    <source>
        <dbReference type="Google" id="ProtNLM"/>
    </source>
</evidence>
<accession>A0A6T1L2V0</accession>
<evidence type="ECO:0000313" key="3">
    <source>
        <dbReference type="EMBL" id="CAE4649115.1"/>
    </source>
</evidence>
<dbReference type="AlphaFoldDB" id="A0A6T1L2V0"/>
<reference evidence="2" key="1">
    <citation type="submission" date="2021-01" db="EMBL/GenBank/DDBJ databases">
        <authorList>
            <person name="Corre E."/>
            <person name="Pelletier E."/>
            <person name="Niang G."/>
            <person name="Scheremetjew M."/>
            <person name="Finn R."/>
            <person name="Kale V."/>
            <person name="Holt S."/>
            <person name="Cochrane G."/>
            <person name="Meng A."/>
            <person name="Brown T."/>
            <person name="Cohen L."/>
        </authorList>
    </citation>
    <scope>NUCLEOTIDE SEQUENCE</scope>
    <source>
        <strain evidence="2">CCMP3105</strain>
    </source>
</reference>
<keyword evidence="1" id="KW-0732">Signal</keyword>
<evidence type="ECO:0000313" key="2">
    <source>
        <dbReference type="EMBL" id="CAE4649112.1"/>
    </source>
</evidence>
<feature type="signal peptide" evidence="1">
    <location>
        <begin position="1"/>
        <end position="16"/>
    </location>
</feature>
<organism evidence="2">
    <name type="scientific">Alexandrium monilatum</name>
    <dbReference type="NCBI Taxonomy" id="311494"/>
    <lineage>
        <taxon>Eukaryota</taxon>
        <taxon>Sar</taxon>
        <taxon>Alveolata</taxon>
        <taxon>Dinophyceae</taxon>
        <taxon>Gonyaulacales</taxon>
        <taxon>Pyrocystaceae</taxon>
        <taxon>Alexandrium</taxon>
    </lineage>
</organism>
<sequence length="113" mass="12708">MLRLLLLRLRLPELLQLMGVWLRLRLLCMQMSRGLCTRSWRRAEHPGPGSLHYARWRHVQPVGGACNPNTAGSSGQVRVRRLGTRCGTCRAGDVLRCGWPRCSLHGLELLPSG</sequence>
<dbReference type="EMBL" id="HBNR01073156">
    <property type="protein sequence ID" value="CAE4649112.1"/>
    <property type="molecule type" value="Transcribed_RNA"/>
</dbReference>
<evidence type="ECO:0000256" key="1">
    <source>
        <dbReference type="SAM" id="SignalP"/>
    </source>
</evidence>